<protein>
    <submittedName>
        <fullName evidence="1">Uncharacterized protein</fullName>
    </submittedName>
</protein>
<proteinExistence type="predicted"/>
<organism evidence="1 2">
    <name type="scientific">Hygrophoropsis aurantiaca</name>
    <dbReference type="NCBI Taxonomy" id="72124"/>
    <lineage>
        <taxon>Eukaryota</taxon>
        <taxon>Fungi</taxon>
        <taxon>Dikarya</taxon>
        <taxon>Basidiomycota</taxon>
        <taxon>Agaricomycotina</taxon>
        <taxon>Agaricomycetes</taxon>
        <taxon>Agaricomycetidae</taxon>
        <taxon>Boletales</taxon>
        <taxon>Coniophorineae</taxon>
        <taxon>Hygrophoropsidaceae</taxon>
        <taxon>Hygrophoropsis</taxon>
    </lineage>
</organism>
<name>A0ACB8AGP2_9AGAM</name>
<evidence type="ECO:0000313" key="2">
    <source>
        <dbReference type="Proteomes" id="UP000790377"/>
    </source>
</evidence>
<accession>A0ACB8AGP2</accession>
<keyword evidence="2" id="KW-1185">Reference proteome</keyword>
<dbReference type="EMBL" id="MU267652">
    <property type="protein sequence ID" value="KAH7912412.1"/>
    <property type="molecule type" value="Genomic_DNA"/>
</dbReference>
<dbReference type="Proteomes" id="UP000790377">
    <property type="component" value="Unassembled WGS sequence"/>
</dbReference>
<comment type="caution">
    <text evidence="1">The sequence shown here is derived from an EMBL/GenBank/DDBJ whole genome shotgun (WGS) entry which is preliminary data.</text>
</comment>
<gene>
    <name evidence="1" type="ORF">BJ138DRAFT_794305</name>
</gene>
<evidence type="ECO:0000313" key="1">
    <source>
        <dbReference type="EMBL" id="KAH7912412.1"/>
    </source>
</evidence>
<sequence length="208" mass="23297">MPDGLVWGCTVSASVPVRQRSIYVTVVSIQRQCTRLFTNRNFAYQDGNFPEKSTALFVFSIAEIASSSCHEPAWHGSQIYGLLTSTKARTVPVSKTLISRLSSLIDMPFVGDAKVQGFDAHKVIWKPTCWNVSKQLDSPIISASYASSYNEMSGFPDYGCKGKSIFHSHSRSVEGGGNYKQSRFYWADNNFSTYQEFRSFKLTPKDNI</sequence>
<reference evidence="1" key="1">
    <citation type="journal article" date="2021" name="New Phytol.">
        <title>Evolutionary innovations through gain and loss of genes in the ectomycorrhizal Boletales.</title>
        <authorList>
            <person name="Wu G."/>
            <person name="Miyauchi S."/>
            <person name="Morin E."/>
            <person name="Kuo A."/>
            <person name="Drula E."/>
            <person name="Varga T."/>
            <person name="Kohler A."/>
            <person name="Feng B."/>
            <person name="Cao Y."/>
            <person name="Lipzen A."/>
            <person name="Daum C."/>
            <person name="Hundley H."/>
            <person name="Pangilinan J."/>
            <person name="Johnson J."/>
            <person name="Barry K."/>
            <person name="LaButti K."/>
            <person name="Ng V."/>
            <person name="Ahrendt S."/>
            <person name="Min B."/>
            <person name="Choi I.G."/>
            <person name="Park H."/>
            <person name="Plett J.M."/>
            <person name="Magnuson J."/>
            <person name="Spatafora J.W."/>
            <person name="Nagy L.G."/>
            <person name="Henrissat B."/>
            <person name="Grigoriev I.V."/>
            <person name="Yang Z.L."/>
            <person name="Xu J."/>
            <person name="Martin F.M."/>
        </authorList>
    </citation>
    <scope>NUCLEOTIDE SEQUENCE</scope>
    <source>
        <strain evidence="1">ATCC 28755</strain>
    </source>
</reference>